<evidence type="ECO:0000313" key="3">
    <source>
        <dbReference type="Proteomes" id="UP001215598"/>
    </source>
</evidence>
<dbReference type="AlphaFoldDB" id="A0AAD7IDY1"/>
<gene>
    <name evidence="2" type="ORF">B0H16DRAFT_1890705</name>
</gene>
<name>A0AAD7IDY1_9AGAR</name>
<dbReference type="EMBL" id="JARKIB010000101">
    <property type="protein sequence ID" value="KAJ7740855.1"/>
    <property type="molecule type" value="Genomic_DNA"/>
</dbReference>
<organism evidence="2 3">
    <name type="scientific">Mycena metata</name>
    <dbReference type="NCBI Taxonomy" id="1033252"/>
    <lineage>
        <taxon>Eukaryota</taxon>
        <taxon>Fungi</taxon>
        <taxon>Dikarya</taxon>
        <taxon>Basidiomycota</taxon>
        <taxon>Agaricomycotina</taxon>
        <taxon>Agaricomycetes</taxon>
        <taxon>Agaricomycetidae</taxon>
        <taxon>Agaricales</taxon>
        <taxon>Marasmiineae</taxon>
        <taxon>Mycenaceae</taxon>
        <taxon>Mycena</taxon>
    </lineage>
</organism>
<proteinExistence type="predicted"/>
<accession>A0AAD7IDY1</accession>
<dbReference type="Proteomes" id="UP001215598">
    <property type="component" value="Unassembled WGS sequence"/>
</dbReference>
<evidence type="ECO:0000313" key="2">
    <source>
        <dbReference type="EMBL" id="KAJ7740855.1"/>
    </source>
</evidence>
<evidence type="ECO:0000256" key="1">
    <source>
        <dbReference type="SAM" id="MobiDB-lite"/>
    </source>
</evidence>
<sequence>MSSRQSTPDPHDSDDDMINAMAQDTPTVARTSAAAKRGHASMLGDDHGGSDNDAEHPLSVGLALPNQNVVAAARHHANKKRLRGEQVTEVEMYLKDPAPLRDAKLLIEVFALTNQLDKVVTSTPAFELSSDLEMNIQKYAHAIILSDKTNTYKGEVPKTALLEVIKRLRLGIPLGLENNPADWAKVVSFAEYALTQTRSKTKKSIRTSLRPNVDKEKKTITYGADSEHQNIFQLTTAVVKGTQCSVNVRLCSRVALMRKVYLKHPKGDFWDKLDLKLQDIREKAGGDSKKVVRAFRSVLEADQAKHGHKTYKDSDMEDQTDEFQQTVNNIIDIGAMDAATSTQDQPGGA</sequence>
<reference evidence="2" key="1">
    <citation type="submission" date="2023-03" db="EMBL/GenBank/DDBJ databases">
        <title>Massive genome expansion in bonnet fungi (Mycena s.s.) driven by repeated elements and novel gene families across ecological guilds.</title>
        <authorList>
            <consortium name="Lawrence Berkeley National Laboratory"/>
            <person name="Harder C.B."/>
            <person name="Miyauchi S."/>
            <person name="Viragh M."/>
            <person name="Kuo A."/>
            <person name="Thoen E."/>
            <person name="Andreopoulos B."/>
            <person name="Lu D."/>
            <person name="Skrede I."/>
            <person name="Drula E."/>
            <person name="Henrissat B."/>
            <person name="Morin E."/>
            <person name="Kohler A."/>
            <person name="Barry K."/>
            <person name="LaButti K."/>
            <person name="Morin E."/>
            <person name="Salamov A."/>
            <person name="Lipzen A."/>
            <person name="Mereny Z."/>
            <person name="Hegedus B."/>
            <person name="Baldrian P."/>
            <person name="Stursova M."/>
            <person name="Weitz H."/>
            <person name="Taylor A."/>
            <person name="Grigoriev I.V."/>
            <person name="Nagy L.G."/>
            <person name="Martin F."/>
            <person name="Kauserud H."/>
        </authorList>
    </citation>
    <scope>NUCLEOTIDE SEQUENCE</scope>
    <source>
        <strain evidence="2">CBHHK182m</strain>
    </source>
</reference>
<protein>
    <submittedName>
        <fullName evidence="2">Uncharacterized protein</fullName>
    </submittedName>
</protein>
<comment type="caution">
    <text evidence="2">The sequence shown here is derived from an EMBL/GenBank/DDBJ whole genome shotgun (WGS) entry which is preliminary data.</text>
</comment>
<feature type="compositionally biased region" description="Basic and acidic residues" evidence="1">
    <location>
        <begin position="44"/>
        <end position="54"/>
    </location>
</feature>
<keyword evidence="3" id="KW-1185">Reference proteome</keyword>
<feature type="region of interest" description="Disordered" evidence="1">
    <location>
        <begin position="27"/>
        <end position="54"/>
    </location>
</feature>